<feature type="binding site" evidence="11">
    <location>
        <position position="197"/>
    </location>
    <ligand>
        <name>FMN</name>
        <dbReference type="ChEBI" id="CHEBI:58210"/>
    </ligand>
</feature>
<comment type="subunit">
    <text evidence="10 11">Homooctamer. Dimer of tetramers.</text>
</comment>
<organism evidence="13 14">
    <name type="scientific">Cognatishimia activa</name>
    <dbReference type="NCBI Taxonomy" id="1715691"/>
    <lineage>
        <taxon>Bacteria</taxon>
        <taxon>Pseudomonadati</taxon>
        <taxon>Pseudomonadota</taxon>
        <taxon>Alphaproteobacteria</taxon>
        <taxon>Rhodobacterales</taxon>
        <taxon>Paracoccaceae</taxon>
        <taxon>Cognatishimia</taxon>
    </lineage>
</organism>
<dbReference type="PANTHER" id="PTHR43665">
    <property type="entry name" value="ISOPENTENYL-DIPHOSPHATE DELTA-ISOMERASE"/>
    <property type="match status" value="1"/>
</dbReference>
<dbReference type="GO" id="GO:0004452">
    <property type="term" value="F:isopentenyl-diphosphate delta-isomerase activity"/>
    <property type="evidence" value="ECO:0007669"/>
    <property type="project" value="UniProtKB-UniRule"/>
</dbReference>
<keyword evidence="4 11" id="KW-0288">FMN</keyword>
<evidence type="ECO:0000256" key="11">
    <source>
        <dbReference type="HAMAP-Rule" id="MF_00354"/>
    </source>
</evidence>
<dbReference type="OrthoDB" id="9795032at2"/>
<comment type="subcellular location">
    <subcellularLocation>
        <location evidence="11">Cytoplasm</location>
    </subcellularLocation>
</comment>
<dbReference type="NCBIfam" id="TIGR02151">
    <property type="entry name" value="IPP_isom_2"/>
    <property type="match status" value="1"/>
</dbReference>
<dbReference type="GO" id="GO:0010181">
    <property type="term" value="F:FMN binding"/>
    <property type="evidence" value="ECO:0007669"/>
    <property type="project" value="UniProtKB-UniRule"/>
</dbReference>
<keyword evidence="14" id="KW-1185">Reference proteome</keyword>
<protein>
    <recommendedName>
        <fullName evidence="11">Isopentenyl-diphosphate delta-isomerase</fullName>
        <shortName evidence="11">IPP isomerase</shortName>
        <ecNumber evidence="11">5.3.3.2</ecNumber>
    </recommendedName>
    <alternativeName>
        <fullName evidence="11">Isopentenyl diphosphate:dimethylallyl diphosphate isomerase</fullName>
    </alternativeName>
    <alternativeName>
        <fullName evidence="11">Isopentenyl pyrophosphate isomerase</fullName>
    </alternativeName>
    <alternativeName>
        <fullName evidence="11">Type 2 isopentenyl diphosphate isomerase</fullName>
        <shortName evidence="11">IDI-2</shortName>
    </alternativeName>
</protein>
<feature type="binding site" evidence="11">
    <location>
        <begin position="13"/>
        <end position="14"/>
    </location>
    <ligand>
        <name>substrate</name>
    </ligand>
</feature>
<evidence type="ECO:0000256" key="3">
    <source>
        <dbReference type="ARBA" id="ARBA00022630"/>
    </source>
</evidence>
<comment type="cofactor">
    <cofactor evidence="11">
        <name>Mg(2+)</name>
        <dbReference type="ChEBI" id="CHEBI:18420"/>
    </cofactor>
</comment>
<dbReference type="InterPro" id="IPR011179">
    <property type="entry name" value="IPdP_isomerase"/>
</dbReference>
<dbReference type="EMBL" id="CYUE01000020">
    <property type="protein sequence ID" value="CUK26272.1"/>
    <property type="molecule type" value="Genomic_DNA"/>
</dbReference>
<comment type="similarity">
    <text evidence="11">Belongs to the IPP isomerase type 2 family.</text>
</comment>
<keyword evidence="7 11" id="KW-0521">NADP</keyword>
<dbReference type="STRING" id="1715691.TA5113_00909"/>
<dbReference type="InterPro" id="IPR000262">
    <property type="entry name" value="FMN-dep_DH"/>
</dbReference>
<comment type="caution">
    <text evidence="11">Lacks conserved residue(s) required for the propagation of feature annotation.</text>
</comment>
<keyword evidence="2 11" id="KW-0963">Cytoplasm</keyword>
<feature type="binding site" evidence="11">
    <location>
        <begin position="71"/>
        <end position="73"/>
    </location>
    <ligand>
        <name>FMN</name>
        <dbReference type="ChEBI" id="CHEBI:58210"/>
    </ligand>
</feature>
<feature type="binding site" evidence="11">
    <location>
        <position position="130"/>
    </location>
    <ligand>
        <name>FMN</name>
        <dbReference type="ChEBI" id="CHEBI:58210"/>
    </ligand>
</feature>
<feature type="binding site" evidence="11">
    <location>
        <begin position="102"/>
        <end position="104"/>
    </location>
    <ligand>
        <name>substrate</name>
    </ligand>
</feature>
<dbReference type="GO" id="GO:0070402">
    <property type="term" value="F:NADPH binding"/>
    <property type="evidence" value="ECO:0007669"/>
    <property type="project" value="UniProtKB-UniRule"/>
</dbReference>
<dbReference type="HAMAP" id="MF_00354">
    <property type="entry name" value="Idi_2"/>
    <property type="match status" value="1"/>
</dbReference>
<feature type="binding site" evidence="11">
    <location>
        <begin position="301"/>
        <end position="302"/>
    </location>
    <ligand>
        <name>FMN</name>
        <dbReference type="ChEBI" id="CHEBI:58210"/>
    </ligand>
</feature>
<proteinExistence type="inferred from homology"/>
<dbReference type="Proteomes" id="UP000051184">
    <property type="component" value="Unassembled WGS sequence"/>
</dbReference>
<keyword evidence="5 11" id="KW-0479">Metal-binding</keyword>
<feature type="binding site" evidence="11">
    <location>
        <position position="165"/>
    </location>
    <ligand>
        <name>substrate</name>
    </ligand>
</feature>
<dbReference type="RefSeq" id="WP_058315186.1">
    <property type="nucleotide sequence ID" value="NZ_CYTO01000009.1"/>
</dbReference>
<evidence type="ECO:0000313" key="13">
    <source>
        <dbReference type="EMBL" id="CUK26272.1"/>
    </source>
</evidence>
<keyword evidence="3 11" id="KW-0285">Flavoprotein</keyword>
<evidence type="ECO:0000313" key="14">
    <source>
        <dbReference type="Proteomes" id="UP000051184"/>
    </source>
</evidence>
<evidence type="ECO:0000256" key="6">
    <source>
        <dbReference type="ARBA" id="ARBA00022842"/>
    </source>
</evidence>
<dbReference type="Gene3D" id="3.20.20.70">
    <property type="entry name" value="Aldolase class I"/>
    <property type="match status" value="1"/>
</dbReference>
<feature type="domain" description="FMN-dependent dehydrogenase" evidence="12">
    <location>
        <begin position="181"/>
        <end position="343"/>
    </location>
</feature>
<dbReference type="AlphaFoldDB" id="A0A0N7MBT1"/>
<dbReference type="CDD" id="cd02811">
    <property type="entry name" value="IDI-2_FMN"/>
    <property type="match status" value="1"/>
</dbReference>
<feature type="domain" description="FMN-dependent dehydrogenase" evidence="12">
    <location>
        <begin position="21"/>
        <end position="103"/>
    </location>
</feature>
<dbReference type="PANTHER" id="PTHR43665:SF1">
    <property type="entry name" value="ISOPENTENYL-DIPHOSPHATE DELTA-ISOMERASE"/>
    <property type="match status" value="1"/>
</dbReference>
<dbReference type="Pfam" id="PF01070">
    <property type="entry name" value="FMN_dh"/>
    <property type="match status" value="2"/>
</dbReference>
<accession>A0A0N7MBT1</accession>
<dbReference type="EC" id="5.3.3.2" evidence="11"/>
<evidence type="ECO:0000256" key="2">
    <source>
        <dbReference type="ARBA" id="ARBA00022490"/>
    </source>
</evidence>
<dbReference type="GO" id="GO:0016491">
    <property type="term" value="F:oxidoreductase activity"/>
    <property type="evidence" value="ECO:0007669"/>
    <property type="project" value="InterPro"/>
</dbReference>
<keyword evidence="6 11" id="KW-0460">Magnesium</keyword>
<comment type="catalytic activity">
    <reaction evidence="11">
        <text>isopentenyl diphosphate = dimethylallyl diphosphate</text>
        <dbReference type="Rhea" id="RHEA:23284"/>
        <dbReference type="ChEBI" id="CHEBI:57623"/>
        <dbReference type="ChEBI" id="CHEBI:128769"/>
        <dbReference type="EC" id="5.3.3.2"/>
    </reaction>
</comment>
<feature type="binding site" evidence="11">
    <location>
        <position position="102"/>
    </location>
    <ligand>
        <name>FMN</name>
        <dbReference type="ChEBI" id="CHEBI:58210"/>
    </ligand>
</feature>
<feature type="binding site" evidence="11">
    <location>
        <position position="166"/>
    </location>
    <ligand>
        <name>Mg(2+)</name>
        <dbReference type="ChEBI" id="CHEBI:18420"/>
    </ligand>
</feature>
<evidence type="ECO:0000256" key="1">
    <source>
        <dbReference type="ARBA" id="ARBA00001917"/>
    </source>
</evidence>
<keyword evidence="9 11" id="KW-0413">Isomerase</keyword>
<dbReference type="GO" id="GO:0008299">
    <property type="term" value="P:isoprenoid biosynthetic process"/>
    <property type="evidence" value="ECO:0007669"/>
    <property type="project" value="UniProtKB-UniRule"/>
</dbReference>
<evidence type="ECO:0000256" key="8">
    <source>
        <dbReference type="ARBA" id="ARBA00023229"/>
    </source>
</evidence>
<gene>
    <name evidence="11 13" type="primary">fni</name>
    <name evidence="13" type="ORF">TA5114_02081</name>
</gene>
<evidence type="ECO:0000256" key="7">
    <source>
        <dbReference type="ARBA" id="ARBA00022857"/>
    </source>
</evidence>
<comment type="function">
    <text evidence="11">Involved in the biosynthesis of isoprenoids. Catalyzes the 1,3-allylic rearrangement of the homoallylic substrate isopentenyl (IPP) to its allylic isomer, dimethylallyl diphosphate (DMAPP).</text>
</comment>
<evidence type="ECO:0000256" key="5">
    <source>
        <dbReference type="ARBA" id="ARBA00022723"/>
    </source>
</evidence>
<feature type="binding site" evidence="11">
    <location>
        <position position="70"/>
    </location>
    <ligand>
        <name>FMN</name>
        <dbReference type="ChEBI" id="CHEBI:58210"/>
    </ligand>
</feature>
<evidence type="ECO:0000256" key="10">
    <source>
        <dbReference type="ARBA" id="ARBA00025810"/>
    </source>
</evidence>
<dbReference type="InterPro" id="IPR013785">
    <property type="entry name" value="Aldolase_TIM"/>
</dbReference>
<dbReference type="GO" id="GO:0005737">
    <property type="term" value="C:cytoplasm"/>
    <property type="evidence" value="ECO:0007669"/>
    <property type="project" value="UniProtKB-SubCell"/>
</dbReference>
<feature type="binding site" evidence="11">
    <location>
        <begin position="280"/>
        <end position="282"/>
    </location>
    <ligand>
        <name>FMN</name>
        <dbReference type="ChEBI" id="CHEBI:58210"/>
    </ligand>
</feature>
<evidence type="ECO:0000256" key="4">
    <source>
        <dbReference type="ARBA" id="ARBA00022643"/>
    </source>
</evidence>
<comment type="cofactor">
    <cofactor evidence="11">
        <name>NADPH</name>
        <dbReference type="ChEBI" id="CHEBI:57783"/>
    </cofactor>
</comment>
<reference evidence="14" key="1">
    <citation type="submission" date="2015-09" db="EMBL/GenBank/DDBJ databases">
        <authorList>
            <person name="Rodrigo-Torres Lidia"/>
            <person name="Arahal R.David."/>
        </authorList>
    </citation>
    <scope>NUCLEOTIDE SEQUENCE [LARGE SCALE GENOMIC DNA]</scope>
    <source>
        <strain evidence="14">CECT 5114</strain>
    </source>
</reference>
<dbReference type="PIRSF" id="PIRSF003314">
    <property type="entry name" value="IPP_isomerase"/>
    <property type="match status" value="1"/>
</dbReference>
<keyword evidence="8 11" id="KW-0414">Isoprene biosynthesis</keyword>
<feature type="binding site" evidence="11">
    <location>
        <position position="227"/>
    </location>
    <ligand>
        <name>FMN</name>
        <dbReference type="ChEBI" id="CHEBI:58210"/>
    </ligand>
</feature>
<sequence>MSKAPADKEVANRKVEHIRAIERDAEIERRRSGFDDIKLSHRALPELDLDAIETKTAFLGKELSFPLLISSMTGGAHDEIKVINRNLAEAAEETGVAMAVGSQRVMFTDEEALASFDLRGHAPTVPLIANIGAVQLNEGLTADHCAKAVDILKADALYLHVNPLQEAVQPEGDRNFANLSDAIADVVAKSNVPVMIKEVGAGFSGADVALAYHAGIRHFDVAGRGGTSWSRIEYHRRREDDDDLGLVFQDWGLTTVESLLEARAVLAQKADDTTLIASGGIRNGIDMAKSLILGADLCGTASPFLAPAQQSAAQVVKAIQKFEREFRTALFLLGAGDLSSLKGNTSLIRSGTTRL</sequence>
<comment type="cofactor">
    <cofactor evidence="1 11">
        <name>FMN</name>
        <dbReference type="ChEBI" id="CHEBI:58210"/>
    </cofactor>
</comment>
<dbReference type="GO" id="GO:0000287">
    <property type="term" value="F:magnesium ion binding"/>
    <property type="evidence" value="ECO:0007669"/>
    <property type="project" value="UniProtKB-UniRule"/>
</dbReference>
<evidence type="ECO:0000256" key="9">
    <source>
        <dbReference type="ARBA" id="ARBA00023235"/>
    </source>
</evidence>
<evidence type="ECO:0000259" key="12">
    <source>
        <dbReference type="Pfam" id="PF01070"/>
    </source>
</evidence>
<dbReference type="SUPFAM" id="SSF51395">
    <property type="entry name" value="FMN-linked oxidoreductases"/>
    <property type="match status" value="1"/>
</dbReference>
<name>A0A0N7MBT1_9RHOB</name>